<keyword evidence="2" id="KW-0862">Zinc</keyword>
<dbReference type="CDD" id="cd01285">
    <property type="entry name" value="nucleoside_deaminase"/>
    <property type="match status" value="1"/>
</dbReference>
<dbReference type="InterPro" id="IPR016192">
    <property type="entry name" value="APOBEC/CMP_deaminase_Zn-bd"/>
</dbReference>
<evidence type="ECO:0000313" key="5">
    <source>
        <dbReference type="Proteomes" id="UP000066284"/>
    </source>
</evidence>
<dbReference type="PANTHER" id="PTHR11079:SF161">
    <property type="entry name" value="CMP_DCMP-TYPE DEAMINASE DOMAIN-CONTAINING PROTEIN"/>
    <property type="match status" value="1"/>
</dbReference>
<name>A0A0S4KY44_9BACT</name>
<dbReference type="GO" id="GO:0008270">
    <property type="term" value="F:zinc ion binding"/>
    <property type="evidence" value="ECO:0007669"/>
    <property type="project" value="InterPro"/>
</dbReference>
<dbReference type="InterPro" id="IPR002125">
    <property type="entry name" value="CMP_dCMP_dom"/>
</dbReference>
<dbReference type="STRING" id="1715989.NITINOP_3277"/>
<dbReference type="Proteomes" id="UP000066284">
    <property type="component" value="Chromosome 1"/>
</dbReference>
<evidence type="ECO:0000313" key="4">
    <source>
        <dbReference type="EMBL" id="CUQ68249.1"/>
    </source>
</evidence>
<evidence type="ECO:0000259" key="3">
    <source>
        <dbReference type="PROSITE" id="PS51747"/>
    </source>
</evidence>
<dbReference type="InterPro" id="IPR016193">
    <property type="entry name" value="Cytidine_deaminase-like"/>
</dbReference>
<accession>A0A0S4KY44</accession>
<keyword evidence="1" id="KW-0479">Metal-binding</keyword>
<reference evidence="5" key="1">
    <citation type="submission" date="2015-09" db="EMBL/GenBank/DDBJ databases">
        <authorList>
            <person name="Daims H."/>
        </authorList>
    </citation>
    <scope>NUCLEOTIDE SEQUENCE [LARGE SCALE GENOMIC DNA]</scope>
</reference>
<dbReference type="AlphaFoldDB" id="A0A0S4KY44"/>
<keyword evidence="5" id="KW-1185">Reference proteome</keyword>
<dbReference type="EMBL" id="LN885086">
    <property type="protein sequence ID" value="CUQ68249.1"/>
    <property type="molecule type" value="Genomic_DNA"/>
</dbReference>
<protein>
    <submittedName>
        <fullName evidence="4">CMP/dCMP deaminase, zinc-binding protein</fullName>
    </submittedName>
</protein>
<feature type="domain" description="CMP/dCMP-type deaminase" evidence="3">
    <location>
        <begin position="28"/>
        <end position="147"/>
    </location>
</feature>
<sequence>MHRRFPPPPFRLPRWATHVTQRMDRPLRSDDDRMRFVIELASINVTTGTGGPFAAAVFETRTGRLVSIGVNLVVLTSCSLAHAELVALANAQRAVGYFDLGAPGMPDHELVTSSEPCAMCFGAIPWSGVRRVLCGARAGDAEAIGFDEGPKPKRWIAALEQRGITVVRDLCRREAVAVLRQYKQRGGMIYNTHRES</sequence>
<evidence type="ECO:0000256" key="1">
    <source>
        <dbReference type="ARBA" id="ARBA00022723"/>
    </source>
</evidence>
<dbReference type="PROSITE" id="PS51747">
    <property type="entry name" value="CYT_DCMP_DEAMINASES_2"/>
    <property type="match status" value="1"/>
</dbReference>
<dbReference type="Gene3D" id="3.40.140.10">
    <property type="entry name" value="Cytidine Deaminase, domain 2"/>
    <property type="match status" value="1"/>
</dbReference>
<dbReference type="PROSITE" id="PS00903">
    <property type="entry name" value="CYT_DCMP_DEAMINASES_1"/>
    <property type="match status" value="1"/>
</dbReference>
<dbReference type="SUPFAM" id="SSF53927">
    <property type="entry name" value="Cytidine deaminase-like"/>
    <property type="match status" value="1"/>
</dbReference>
<dbReference type="GO" id="GO:0047974">
    <property type="term" value="F:guanosine deaminase activity"/>
    <property type="evidence" value="ECO:0007669"/>
    <property type="project" value="TreeGrafter"/>
</dbReference>
<dbReference type="Pfam" id="PF00383">
    <property type="entry name" value="dCMP_cyt_deam_1"/>
    <property type="match status" value="1"/>
</dbReference>
<gene>
    <name evidence="4" type="ORF">NITINOP_3277</name>
</gene>
<dbReference type="KEGG" id="nio:NITINOP_3277"/>
<proteinExistence type="predicted"/>
<dbReference type="GO" id="GO:0006152">
    <property type="term" value="P:purine nucleoside catabolic process"/>
    <property type="evidence" value="ECO:0007669"/>
    <property type="project" value="TreeGrafter"/>
</dbReference>
<evidence type="ECO:0000256" key="2">
    <source>
        <dbReference type="ARBA" id="ARBA00022833"/>
    </source>
</evidence>
<dbReference type="PANTHER" id="PTHR11079">
    <property type="entry name" value="CYTOSINE DEAMINASE FAMILY MEMBER"/>
    <property type="match status" value="1"/>
</dbReference>
<organism evidence="4 5">
    <name type="scientific">Candidatus Nitrospira inopinata</name>
    <dbReference type="NCBI Taxonomy" id="1715989"/>
    <lineage>
        <taxon>Bacteria</taxon>
        <taxon>Pseudomonadati</taxon>
        <taxon>Nitrospirota</taxon>
        <taxon>Nitrospiria</taxon>
        <taxon>Nitrospirales</taxon>
        <taxon>Nitrospiraceae</taxon>
        <taxon>Nitrospira</taxon>
    </lineage>
</organism>